<dbReference type="EMBL" id="LJIJ01000263">
    <property type="protein sequence ID" value="ODM99672.1"/>
    <property type="molecule type" value="Genomic_DNA"/>
</dbReference>
<feature type="chain" id="PRO_5008904961" evidence="1">
    <location>
        <begin position="22"/>
        <end position="177"/>
    </location>
</feature>
<evidence type="ECO:0000313" key="2">
    <source>
        <dbReference type="EMBL" id="ODM99672.1"/>
    </source>
</evidence>
<protein>
    <submittedName>
        <fullName evidence="2">Uncharacterized protein</fullName>
    </submittedName>
</protein>
<dbReference type="AlphaFoldDB" id="A0A1D2N339"/>
<evidence type="ECO:0000313" key="3">
    <source>
        <dbReference type="Proteomes" id="UP000094527"/>
    </source>
</evidence>
<organism evidence="2 3">
    <name type="scientific">Orchesella cincta</name>
    <name type="common">Springtail</name>
    <name type="synonym">Podura cincta</name>
    <dbReference type="NCBI Taxonomy" id="48709"/>
    <lineage>
        <taxon>Eukaryota</taxon>
        <taxon>Metazoa</taxon>
        <taxon>Ecdysozoa</taxon>
        <taxon>Arthropoda</taxon>
        <taxon>Hexapoda</taxon>
        <taxon>Collembola</taxon>
        <taxon>Entomobryomorpha</taxon>
        <taxon>Entomobryoidea</taxon>
        <taxon>Orchesellidae</taxon>
        <taxon>Orchesellinae</taxon>
        <taxon>Orchesella</taxon>
    </lineage>
</organism>
<dbReference type="Proteomes" id="UP000094527">
    <property type="component" value="Unassembled WGS sequence"/>
</dbReference>
<comment type="caution">
    <text evidence="2">The sequence shown here is derived from an EMBL/GenBank/DDBJ whole genome shotgun (WGS) entry which is preliminary data.</text>
</comment>
<feature type="signal peptide" evidence="1">
    <location>
        <begin position="1"/>
        <end position="21"/>
    </location>
</feature>
<evidence type="ECO:0000256" key="1">
    <source>
        <dbReference type="SAM" id="SignalP"/>
    </source>
</evidence>
<sequence>MFLRPTFTVITLLVTVLHCNSKATSFCNWSSCWSVYLLILLITFQILVTNAQKPSNTHVTKHQSTCNSDKDCDSTITFLRCAESKCQCPIINLFDEELNRCSVRVGGVCEVGSKTQFCVAHADCQQKGKGAHGVCKCKTRYEDNINGVCVSSGKKLQTSVGAVIAAAATLLISFRLF</sequence>
<proteinExistence type="predicted"/>
<keyword evidence="3" id="KW-1185">Reference proteome</keyword>
<accession>A0A1D2N339</accession>
<gene>
    <name evidence="2" type="ORF">Ocin01_06997</name>
</gene>
<name>A0A1D2N339_ORCCI</name>
<keyword evidence="1" id="KW-0732">Signal</keyword>
<reference evidence="2 3" key="1">
    <citation type="journal article" date="2016" name="Genome Biol. Evol.">
        <title>Gene Family Evolution Reflects Adaptation to Soil Environmental Stressors in the Genome of the Collembolan Orchesella cincta.</title>
        <authorList>
            <person name="Faddeeva-Vakhrusheva A."/>
            <person name="Derks M.F."/>
            <person name="Anvar S.Y."/>
            <person name="Agamennone V."/>
            <person name="Suring W."/>
            <person name="Smit S."/>
            <person name="van Straalen N.M."/>
            <person name="Roelofs D."/>
        </authorList>
    </citation>
    <scope>NUCLEOTIDE SEQUENCE [LARGE SCALE GENOMIC DNA]</scope>
    <source>
        <tissue evidence="2">Mixed pool</tissue>
    </source>
</reference>